<feature type="transmembrane region" description="Helical" evidence="5">
    <location>
        <begin position="236"/>
        <end position="253"/>
    </location>
</feature>
<dbReference type="Pfam" id="PF00902">
    <property type="entry name" value="TatC"/>
    <property type="match status" value="1"/>
</dbReference>
<feature type="transmembrane region" description="Helical" evidence="5">
    <location>
        <begin position="28"/>
        <end position="59"/>
    </location>
</feature>
<dbReference type="GO" id="GO:0009977">
    <property type="term" value="F:proton motive force dependent protein transmembrane transporter activity"/>
    <property type="evidence" value="ECO:0007669"/>
    <property type="project" value="TreeGrafter"/>
</dbReference>
<dbReference type="HAMAP" id="MF_00902">
    <property type="entry name" value="TatC"/>
    <property type="match status" value="1"/>
</dbReference>
<keyword evidence="5" id="KW-0653">Protein transport</keyword>
<evidence type="ECO:0000256" key="4">
    <source>
        <dbReference type="ARBA" id="ARBA00023136"/>
    </source>
</evidence>
<keyword evidence="5" id="KW-1003">Cell membrane</keyword>
<keyword evidence="5" id="KW-0811">Translocation</keyword>
<dbReference type="InterPro" id="IPR002033">
    <property type="entry name" value="TatC"/>
</dbReference>
<keyword evidence="3 5" id="KW-1133">Transmembrane helix</keyword>
<sequence>MSDKSLKDQIDESAAPLIEHLKELRTRLLYAIAAFFVGFILCFSFATQIFNFLVVPYTIAASWLDMDMDKIRFVYTAPQEFFFTQIKIAAFGSLVLAFPVIATQIYRFVAPGLYSNEKSAFLPFLIATPVLFLIGAALVYFLIIPMAMWFFLSLEQPASAGQVAIENLPKVSEYLSLIMTLIFAFGLVFQLPVAMTLLGKAGIISSAALIDKRKYAIVLAFIAAAILTPPDPLTQLGLAIPTLLLYELSIYLVKRVERDRPSYDDDDEEDGLGDTPASLEEKS</sequence>
<dbReference type="GO" id="GO:0043953">
    <property type="term" value="P:protein transport by the Tat complex"/>
    <property type="evidence" value="ECO:0007669"/>
    <property type="project" value="UniProtKB-UniRule"/>
</dbReference>
<dbReference type="InterPro" id="IPR019820">
    <property type="entry name" value="Sec-indep_translocase_CS"/>
</dbReference>
<evidence type="ECO:0000256" key="1">
    <source>
        <dbReference type="ARBA" id="ARBA00004141"/>
    </source>
</evidence>
<dbReference type="EMBL" id="JXMU01000010">
    <property type="protein sequence ID" value="KPB01502.1"/>
    <property type="molecule type" value="Genomic_DNA"/>
</dbReference>
<organism evidence="7 8">
    <name type="scientific">Ahrensia marina</name>
    <dbReference type="NCBI Taxonomy" id="1514904"/>
    <lineage>
        <taxon>Bacteria</taxon>
        <taxon>Pseudomonadati</taxon>
        <taxon>Pseudomonadota</taxon>
        <taxon>Alphaproteobacteria</taxon>
        <taxon>Hyphomicrobiales</taxon>
        <taxon>Ahrensiaceae</taxon>
        <taxon>Ahrensia</taxon>
    </lineage>
</organism>
<dbReference type="PANTHER" id="PTHR30371">
    <property type="entry name" value="SEC-INDEPENDENT PROTEIN TRANSLOCASE PROTEIN TATC"/>
    <property type="match status" value="1"/>
</dbReference>
<keyword evidence="2 5" id="KW-0812">Transmembrane</keyword>
<dbReference type="PRINTS" id="PR01840">
    <property type="entry name" value="TATCFAMILY"/>
</dbReference>
<feature type="transmembrane region" description="Helical" evidence="5">
    <location>
        <begin position="88"/>
        <end position="109"/>
    </location>
</feature>
<dbReference type="PROSITE" id="PS01218">
    <property type="entry name" value="TATC"/>
    <property type="match status" value="1"/>
</dbReference>
<feature type="transmembrane region" description="Helical" evidence="5">
    <location>
        <begin position="215"/>
        <end position="230"/>
    </location>
</feature>
<comment type="caution">
    <text evidence="7">The sequence shown here is derived from an EMBL/GenBank/DDBJ whole genome shotgun (WGS) entry which is preliminary data.</text>
</comment>
<dbReference type="PANTHER" id="PTHR30371:SF0">
    <property type="entry name" value="SEC-INDEPENDENT PROTEIN TRANSLOCASE PROTEIN TATC, CHLOROPLASTIC-RELATED"/>
    <property type="match status" value="1"/>
</dbReference>
<dbReference type="AlphaFoldDB" id="A0A0N0E7U7"/>
<evidence type="ECO:0000256" key="5">
    <source>
        <dbReference type="HAMAP-Rule" id="MF_00902"/>
    </source>
</evidence>
<comment type="similarity">
    <text evidence="5">Belongs to the TatC family.</text>
</comment>
<name>A0A0N0E7U7_9HYPH</name>
<evidence type="ECO:0000256" key="2">
    <source>
        <dbReference type="ARBA" id="ARBA00022692"/>
    </source>
</evidence>
<dbReference type="GO" id="GO:0065002">
    <property type="term" value="P:intracellular protein transmembrane transport"/>
    <property type="evidence" value="ECO:0007669"/>
    <property type="project" value="TreeGrafter"/>
</dbReference>
<gene>
    <name evidence="5" type="primary">tatC</name>
    <name evidence="7" type="ORF">SU32_07930</name>
</gene>
<keyword evidence="8" id="KW-1185">Reference proteome</keyword>
<comment type="function">
    <text evidence="5">Part of the twin-arginine translocation (Tat) system that transports large folded proteins containing a characteristic twin-arginine motif in their signal peptide across membranes. Together with TatB, TatC is part of a receptor directly interacting with Tat signal peptides.</text>
</comment>
<accession>A0A0N0E7U7</accession>
<reference evidence="7 8" key="1">
    <citation type="submission" date="2015-01" db="EMBL/GenBank/DDBJ databases">
        <title>Ahrensia donghaiensis sp. nov., a novel dimethylsulphoniopropionate-cleavage bacterium isolated from seawater and emended descriptions of the genus Ahrensia and Ahrensia kielensis.</title>
        <authorList>
            <person name="Liu J."/>
        </authorList>
    </citation>
    <scope>NUCLEOTIDE SEQUENCE [LARGE SCALE GENOMIC DNA]</scope>
    <source>
        <strain evidence="7 8">LZD062</strain>
    </source>
</reference>
<dbReference type="NCBIfam" id="TIGR00945">
    <property type="entry name" value="tatC"/>
    <property type="match status" value="1"/>
</dbReference>
<dbReference type="Proteomes" id="UP000038011">
    <property type="component" value="Unassembled WGS sequence"/>
</dbReference>
<dbReference type="STRING" id="1514904.SU32_07930"/>
<dbReference type="OrthoDB" id="9777044at2"/>
<protein>
    <recommendedName>
        <fullName evidence="5">Sec-independent protein translocase protein TatC</fullName>
    </recommendedName>
</protein>
<evidence type="ECO:0000256" key="6">
    <source>
        <dbReference type="SAM" id="MobiDB-lite"/>
    </source>
</evidence>
<comment type="subcellular location">
    <subcellularLocation>
        <location evidence="5">Cell membrane</location>
        <topology evidence="5">Multi-pass membrane protein</topology>
    </subcellularLocation>
    <subcellularLocation>
        <location evidence="1">Membrane</location>
        <topology evidence="1">Multi-pass membrane protein</topology>
    </subcellularLocation>
</comment>
<keyword evidence="4 5" id="KW-0472">Membrane</keyword>
<feature type="region of interest" description="Disordered" evidence="6">
    <location>
        <begin position="261"/>
        <end position="283"/>
    </location>
</feature>
<proteinExistence type="inferred from homology"/>
<feature type="transmembrane region" description="Helical" evidence="5">
    <location>
        <begin position="121"/>
        <end position="154"/>
    </location>
</feature>
<keyword evidence="5" id="KW-0813">Transport</keyword>
<dbReference type="GO" id="GO:0033281">
    <property type="term" value="C:TAT protein transport complex"/>
    <property type="evidence" value="ECO:0007669"/>
    <property type="project" value="UniProtKB-UniRule"/>
</dbReference>
<evidence type="ECO:0000256" key="3">
    <source>
        <dbReference type="ARBA" id="ARBA00022989"/>
    </source>
</evidence>
<feature type="transmembrane region" description="Helical" evidence="5">
    <location>
        <begin position="174"/>
        <end position="194"/>
    </location>
</feature>
<evidence type="ECO:0000313" key="7">
    <source>
        <dbReference type="EMBL" id="KPB01502.1"/>
    </source>
</evidence>
<dbReference type="RefSeq" id="WP_082376559.1">
    <property type="nucleotide sequence ID" value="NZ_JXMU01000010.1"/>
</dbReference>
<evidence type="ECO:0000313" key="8">
    <source>
        <dbReference type="Proteomes" id="UP000038011"/>
    </source>
</evidence>
<dbReference type="PATRIC" id="fig|1514904.3.peg.404"/>
<comment type="subunit">
    <text evidence="5">The Tat system comprises two distinct complexes: a TatABC complex, containing multiple copies of TatA, TatB and TatC subunits, and a separate TatA complex, containing only TatA subunits. Substrates initially bind to the TatABC complex, which probably triggers association of the separate TatA complex to form the active translocon.</text>
</comment>